<proteinExistence type="predicted"/>
<dbReference type="AlphaFoldDB" id="A0A5K3FUV2"/>
<name>A0A5K3FUV2_MESCO</name>
<evidence type="ECO:0000256" key="1">
    <source>
        <dbReference type="SAM" id="SignalP"/>
    </source>
</evidence>
<dbReference type="SUPFAM" id="SSF55797">
    <property type="entry name" value="PR-1-like"/>
    <property type="match status" value="1"/>
</dbReference>
<organism evidence="2">
    <name type="scientific">Mesocestoides corti</name>
    <name type="common">Flatworm</name>
    <dbReference type="NCBI Taxonomy" id="53468"/>
    <lineage>
        <taxon>Eukaryota</taxon>
        <taxon>Metazoa</taxon>
        <taxon>Spiralia</taxon>
        <taxon>Lophotrochozoa</taxon>
        <taxon>Platyhelminthes</taxon>
        <taxon>Cestoda</taxon>
        <taxon>Eucestoda</taxon>
        <taxon>Cyclophyllidea</taxon>
        <taxon>Mesocestoididae</taxon>
        <taxon>Mesocestoides</taxon>
    </lineage>
</organism>
<accession>A0A5K3FUV2</accession>
<feature type="signal peptide" evidence="1">
    <location>
        <begin position="1"/>
        <end position="16"/>
    </location>
</feature>
<keyword evidence="1" id="KW-0732">Signal</keyword>
<dbReference type="WBParaSite" id="MCU_010796-RA">
    <property type="protein sequence ID" value="MCU_010796-RA"/>
    <property type="gene ID" value="MCU_010796"/>
</dbReference>
<protein>
    <submittedName>
        <fullName evidence="2">SCP domain-containing protein</fullName>
    </submittedName>
</protein>
<reference evidence="2" key="1">
    <citation type="submission" date="2019-11" db="UniProtKB">
        <authorList>
            <consortium name="WormBaseParasite"/>
        </authorList>
    </citation>
    <scope>IDENTIFICATION</scope>
</reference>
<feature type="chain" id="PRO_5024353994" evidence="1">
    <location>
        <begin position="17"/>
        <end position="53"/>
    </location>
</feature>
<evidence type="ECO:0000313" key="2">
    <source>
        <dbReference type="WBParaSite" id="MCU_010796-RA"/>
    </source>
</evidence>
<dbReference type="InterPro" id="IPR035940">
    <property type="entry name" value="CAP_sf"/>
</dbReference>
<sequence length="53" mass="6128">MKKLICLVALVWNVTADVPTLAERKRIVEFHTQIRESVEPTASNMMYLTYSTE</sequence>